<dbReference type="Pfam" id="PF08284">
    <property type="entry name" value="RVP_2"/>
    <property type="match status" value="1"/>
</dbReference>
<protein>
    <submittedName>
        <fullName evidence="1">RVP_2 domain-containing protein</fullName>
    </submittedName>
</protein>
<dbReference type="CDD" id="cd00303">
    <property type="entry name" value="retropepsin_like"/>
    <property type="match status" value="1"/>
</dbReference>
<keyword evidence="2" id="KW-1185">Reference proteome</keyword>
<reference evidence="2" key="1">
    <citation type="submission" date="2016-04" db="EMBL/GenBank/DDBJ databases">
        <title>Cephalotus genome sequencing.</title>
        <authorList>
            <person name="Fukushima K."/>
            <person name="Hasebe M."/>
            <person name="Fang X."/>
        </authorList>
    </citation>
    <scope>NUCLEOTIDE SEQUENCE [LARGE SCALE GENOMIC DNA]</scope>
    <source>
        <strain evidence="2">cv. St1</strain>
    </source>
</reference>
<evidence type="ECO:0000313" key="2">
    <source>
        <dbReference type="Proteomes" id="UP000187406"/>
    </source>
</evidence>
<gene>
    <name evidence="1" type="ORF">CFOL_v3_23390</name>
</gene>
<dbReference type="InterPro" id="IPR021109">
    <property type="entry name" value="Peptidase_aspartic_dom_sf"/>
</dbReference>
<dbReference type="Gene3D" id="2.40.70.10">
    <property type="entry name" value="Acid Proteases"/>
    <property type="match status" value="1"/>
</dbReference>
<organism evidence="1 2">
    <name type="scientific">Cephalotus follicularis</name>
    <name type="common">Albany pitcher plant</name>
    <dbReference type="NCBI Taxonomy" id="3775"/>
    <lineage>
        <taxon>Eukaryota</taxon>
        <taxon>Viridiplantae</taxon>
        <taxon>Streptophyta</taxon>
        <taxon>Embryophyta</taxon>
        <taxon>Tracheophyta</taxon>
        <taxon>Spermatophyta</taxon>
        <taxon>Magnoliopsida</taxon>
        <taxon>eudicotyledons</taxon>
        <taxon>Gunneridae</taxon>
        <taxon>Pentapetalae</taxon>
        <taxon>rosids</taxon>
        <taxon>fabids</taxon>
        <taxon>Oxalidales</taxon>
        <taxon>Cephalotaceae</taxon>
        <taxon>Cephalotus</taxon>
    </lineage>
</organism>
<dbReference type="Proteomes" id="UP000187406">
    <property type="component" value="Unassembled WGS sequence"/>
</dbReference>
<sequence length="132" mass="15002">MRVRGKIYLFAFTILLDYKSTHNFVSKELAEKVGLHPSYGIKFQVMLASGEKFTSLNKCAKVQIILQGIPLSVDFYLLPLERHEVVLGTQWLRTLGPILRDFSKLKMISKVVGNEVVLQGLRTPENKVINNL</sequence>
<dbReference type="AlphaFoldDB" id="A0A1Q3CII7"/>
<dbReference type="EMBL" id="BDDD01002076">
    <property type="protein sequence ID" value="GAV79928.1"/>
    <property type="molecule type" value="Genomic_DNA"/>
</dbReference>
<proteinExistence type="predicted"/>
<accession>A0A1Q3CII7</accession>
<dbReference type="InParanoid" id="A0A1Q3CII7"/>
<name>A0A1Q3CII7_CEPFO</name>
<evidence type="ECO:0000313" key="1">
    <source>
        <dbReference type="EMBL" id="GAV79928.1"/>
    </source>
</evidence>
<dbReference type="OrthoDB" id="1934862at2759"/>
<comment type="caution">
    <text evidence="1">The sequence shown here is derived from an EMBL/GenBank/DDBJ whole genome shotgun (WGS) entry which is preliminary data.</text>
</comment>